<gene>
    <name evidence="1" type="ORF">EV421DRAFT_1731970</name>
</gene>
<dbReference type="AlphaFoldDB" id="A0AA39JY42"/>
<organism evidence="1 2">
    <name type="scientific">Armillaria borealis</name>
    <dbReference type="NCBI Taxonomy" id="47425"/>
    <lineage>
        <taxon>Eukaryota</taxon>
        <taxon>Fungi</taxon>
        <taxon>Dikarya</taxon>
        <taxon>Basidiomycota</taxon>
        <taxon>Agaricomycotina</taxon>
        <taxon>Agaricomycetes</taxon>
        <taxon>Agaricomycetidae</taxon>
        <taxon>Agaricales</taxon>
        <taxon>Marasmiineae</taxon>
        <taxon>Physalacriaceae</taxon>
        <taxon>Armillaria</taxon>
    </lineage>
</organism>
<sequence length="487" mass="55753">MLLQFGHIIAAPALFASDHVNESRIKVPLQHSYSGPKPAIPSPLANTHCVKLEVHGLLNRLNSTLGTSYTQDTPGVPSLLEHCVSNRYDFGTAYARLRLKWRNGLTTIEDELRKSEARDLKIRKNALVDNRILDSHIPPRRVWDLYTISHAWLDHGHLTNVRTPINGYEWPVPIPRGVNLDLIRIELLNLGAEYVWLDVLCLRQRSNGPREDMRMKEWMLDVPTIGWVYSGSEQTVVCYFSGLGRPLDFKKACDLGSDRCWFRRAWTLQETSRHYIIGGIPDNDSGNLEDSRVSTNPVDKVAGLAYLLYSKSLPAYSGTQSVEDAWTALVDTMFEGYRGDLFFLYPKPGDGINIWRPSWNQVMNDPLPSLDRDRRDEDVEWDEEKEVYRCSRAVRCIGRGYIRGLSVGDPQKQPRSGELEVKDAYMTPHIFEIVAVHQHPIPDGSYTLLGGKRYWVIGRRLRDVADKRERERLKRFGGARELLQYLA</sequence>
<proteinExistence type="predicted"/>
<reference evidence="1" key="1">
    <citation type="submission" date="2023-06" db="EMBL/GenBank/DDBJ databases">
        <authorList>
            <consortium name="Lawrence Berkeley National Laboratory"/>
            <person name="Ahrendt S."/>
            <person name="Sahu N."/>
            <person name="Indic B."/>
            <person name="Wong-Bajracharya J."/>
            <person name="Merenyi Z."/>
            <person name="Ke H.-M."/>
            <person name="Monk M."/>
            <person name="Kocsube S."/>
            <person name="Drula E."/>
            <person name="Lipzen A."/>
            <person name="Balint B."/>
            <person name="Henrissat B."/>
            <person name="Andreopoulos B."/>
            <person name="Martin F.M."/>
            <person name="Harder C.B."/>
            <person name="Rigling D."/>
            <person name="Ford K.L."/>
            <person name="Foster G.D."/>
            <person name="Pangilinan J."/>
            <person name="Papanicolaou A."/>
            <person name="Barry K."/>
            <person name="LaButti K."/>
            <person name="Viragh M."/>
            <person name="Koriabine M."/>
            <person name="Yan M."/>
            <person name="Riley R."/>
            <person name="Champramary S."/>
            <person name="Plett K.L."/>
            <person name="Tsai I.J."/>
            <person name="Slot J."/>
            <person name="Sipos G."/>
            <person name="Plett J."/>
            <person name="Nagy L.G."/>
            <person name="Grigoriev I.V."/>
        </authorList>
    </citation>
    <scope>NUCLEOTIDE SEQUENCE</scope>
    <source>
        <strain evidence="1">FPL87.14</strain>
    </source>
</reference>
<dbReference type="EMBL" id="JAUEPT010000006">
    <property type="protein sequence ID" value="KAK0450959.1"/>
    <property type="molecule type" value="Genomic_DNA"/>
</dbReference>
<evidence type="ECO:0000313" key="2">
    <source>
        <dbReference type="Proteomes" id="UP001175226"/>
    </source>
</evidence>
<keyword evidence="2" id="KW-1185">Reference proteome</keyword>
<comment type="caution">
    <text evidence="1">The sequence shown here is derived from an EMBL/GenBank/DDBJ whole genome shotgun (WGS) entry which is preliminary data.</text>
</comment>
<protein>
    <recommendedName>
        <fullName evidence="3">Heterokaryon incompatibility domain-containing protein</fullName>
    </recommendedName>
</protein>
<evidence type="ECO:0008006" key="3">
    <source>
        <dbReference type="Google" id="ProtNLM"/>
    </source>
</evidence>
<dbReference type="Proteomes" id="UP001175226">
    <property type="component" value="Unassembled WGS sequence"/>
</dbReference>
<name>A0AA39JY42_9AGAR</name>
<accession>A0AA39JY42</accession>
<evidence type="ECO:0000313" key="1">
    <source>
        <dbReference type="EMBL" id="KAK0450959.1"/>
    </source>
</evidence>